<name>A0A927BB45_9BACT</name>
<accession>A0A927BB45</accession>
<proteinExistence type="inferred from homology"/>
<organism evidence="5 6">
    <name type="scientific">Hymenobacter montanus</name>
    <dbReference type="NCBI Taxonomy" id="2771359"/>
    <lineage>
        <taxon>Bacteria</taxon>
        <taxon>Pseudomonadati</taxon>
        <taxon>Bacteroidota</taxon>
        <taxon>Cytophagia</taxon>
        <taxon>Cytophagales</taxon>
        <taxon>Hymenobacteraceae</taxon>
        <taxon>Hymenobacter</taxon>
    </lineage>
</organism>
<dbReference type="GO" id="GO:0006729">
    <property type="term" value="P:tetrahydrobiopterin biosynthetic process"/>
    <property type="evidence" value="ECO:0007669"/>
    <property type="project" value="InterPro"/>
</dbReference>
<dbReference type="InterPro" id="IPR036428">
    <property type="entry name" value="PCD_sf"/>
</dbReference>
<dbReference type="Gene3D" id="3.30.1360.20">
    <property type="entry name" value="Transcriptional coactivator/pterin dehydratase"/>
    <property type="match status" value="1"/>
</dbReference>
<dbReference type="RefSeq" id="WP_191003699.1">
    <property type="nucleotide sequence ID" value="NZ_JACXAD010000003.1"/>
</dbReference>
<protein>
    <recommendedName>
        <fullName evidence="3">4a-hydroxytetrahydrobiopterin dehydratase</fullName>
        <ecNumber evidence="3">4.2.1.96</ecNumber>
    </recommendedName>
</protein>
<reference evidence="5" key="1">
    <citation type="submission" date="2020-09" db="EMBL/GenBank/DDBJ databases">
        <authorList>
            <person name="Kim M.K."/>
        </authorList>
    </citation>
    <scope>NUCLEOTIDE SEQUENCE</scope>
    <source>
        <strain evidence="5">BT664</strain>
    </source>
</reference>
<dbReference type="AlphaFoldDB" id="A0A927BB45"/>
<dbReference type="SUPFAM" id="SSF55248">
    <property type="entry name" value="PCD-like"/>
    <property type="match status" value="1"/>
</dbReference>
<evidence type="ECO:0000313" key="6">
    <source>
        <dbReference type="Proteomes" id="UP000612233"/>
    </source>
</evidence>
<evidence type="ECO:0000313" key="5">
    <source>
        <dbReference type="EMBL" id="MBD2766862.1"/>
    </source>
</evidence>
<comment type="caution">
    <text evidence="5">The sequence shown here is derived from an EMBL/GenBank/DDBJ whole genome shotgun (WGS) entry which is preliminary data.</text>
</comment>
<comment type="similarity">
    <text evidence="2">Belongs to the pterin-4-alpha-carbinolamine dehydratase family.</text>
</comment>
<gene>
    <name evidence="5" type="ORF">IC235_03020</name>
</gene>
<evidence type="ECO:0000256" key="2">
    <source>
        <dbReference type="ARBA" id="ARBA00006472"/>
    </source>
</evidence>
<keyword evidence="6" id="KW-1185">Reference proteome</keyword>
<dbReference type="PANTHER" id="PTHR12599:SF0">
    <property type="entry name" value="PTERIN-4-ALPHA-CARBINOLAMINE DEHYDRATASE"/>
    <property type="match status" value="1"/>
</dbReference>
<dbReference type="GO" id="GO:0008124">
    <property type="term" value="F:4-alpha-hydroxytetrahydrobiopterin dehydratase activity"/>
    <property type="evidence" value="ECO:0007669"/>
    <property type="project" value="UniProtKB-EC"/>
</dbReference>
<dbReference type="Proteomes" id="UP000612233">
    <property type="component" value="Unassembled WGS sequence"/>
</dbReference>
<comment type="catalytic activity">
    <reaction evidence="1">
        <text>(4aS,6R)-4a-hydroxy-L-erythro-5,6,7,8-tetrahydrobiopterin = (6R)-L-erythro-6,7-dihydrobiopterin + H2O</text>
        <dbReference type="Rhea" id="RHEA:11920"/>
        <dbReference type="ChEBI" id="CHEBI:15377"/>
        <dbReference type="ChEBI" id="CHEBI:15642"/>
        <dbReference type="ChEBI" id="CHEBI:43120"/>
        <dbReference type="EC" id="4.2.1.96"/>
    </reaction>
</comment>
<dbReference type="Pfam" id="PF01329">
    <property type="entry name" value="Pterin_4a"/>
    <property type="match status" value="1"/>
</dbReference>
<evidence type="ECO:0000256" key="3">
    <source>
        <dbReference type="ARBA" id="ARBA00013252"/>
    </source>
</evidence>
<dbReference type="PANTHER" id="PTHR12599">
    <property type="entry name" value="PTERIN-4-ALPHA-CARBINOLAMINE DEHYDRATASE"/>
    <property type="match status" value="1"/>
</dbReference>
<evidence type="ECO:0000256" key="4">
    <source>
        <dbReference type="ARBA" id="ARBA00023239"/>
    </source>
</evidence>
<dbReference type="EC" id="4.2.1.96" evidence="3"/>
<keyword evidence="4" id="KW-0456">Lyase</keyword>
<sequence length="86" mass="10053">MWVETNHSLRRRFRFVDFKAAFAFLTDVAAEAERLDHHPWFSNEYNVVEFRLRTHDAGNTVTRRDHQLAEAIDAAAARYAALTEEC</sequence>
<dbReference type="InterPro" id="IPR001533">
    <property type="entry name" value="Pterin_deHydtase"/>
</dbReference>
<evidence type="ECO:0000256" key="1">
    <source>
        <dbReference type="ARBA" id="ARBA00001554"/>
    </source>
</evidence>
<dbReference type="EMBL" id="JACXAD010000003">
    <property type="protein sequence ID" value="MBD2766862.1"/>
    <property type="molecule type" value="Genomic_DNA"/>
</dbReference>